<accession>A0ABV6VH04</accession>
<dbReference type="PANTHER" id="PTHR30328">
    <property type="entry name" value="TRANSCRIPTIONAL REPRESSOR"/>
    <property type="match status" value="1"/>
</dbReference>
<keyword evidence="2" id="KW-1185">Reference proteome</keyword>
<dbReference type="SUPFAM" id="SSF46689">
    <property type="entry name" value="Homeodomain-like"/>
    <property type="match status" value="1"/>
</dbReference>
<dbReference type="PRINTS" id="PR00455">
    <property type="entry name" value="HTHTETR"/>
</dbReference>
<dbReference type="InterPro" id="IPR041467">
    <property type="entry name" value="Sco4008_C"/>
</dbReference>
<proteinExistence type="predicted"/>
<dbReference type="PANTHER" id="PTHR30328:SF54">
    <property type="entry name" value="HTH-TYPE TRANSCRIPTIONAL REPRESSOR SCO4008"/>
    <property type="match status" value="1"/>
</dbReference>
<dbReference type="Pfam" id="PF00440">
    <property type="entry name" value="TetR_N"/>
    <property type="match status" value="1"/>
</dbReference>
<dbReference type="InterPro" id="IPR001647">
    <property type="entry name" value="HTH_TetR"/>
</dbReference>
<evidence type="ECO:0000313" key="1">
    <source>
        <dbReference type="EMBL" id="MFC1412991.1"/>
    </source>
</evidence>
<dbReference type="InterPro" id="IPR050109">
    <property type="entry name" value="HTH-type_TetR-like_transc_reg"/>
</dbReference>
<dbReference type="EMBL" id="JBHEZX010000014">
    <property type="protein sequence ID" value="MFC1412991.1"/>
    <property type="molecule type" value="Genomic_DNA"/>
</dbReference>
<dbReference type="InterPro" id="IPR036271">
    <property type="entry name" value="Tet_transcr_reg_TetR-rel_C_sf"/>
</dbReference>
<organism evidence="1 2">
    <name type="scientific">Streptacidiphilus alkalitolerans</name>
    <dbReference type="NCBI Taxonomy" id="3342712"/>
    <lineage>
        <taxon>Bacteria</taxon>
        <taxon>Bacillati</taxon>
        <taxon>Actinomycetota</taxon>
        <taxon>Actinomycetes</taxon>
        <taxon>Kitasatosporales</taxon>
        <taxon>Streptomycetaceae</taxon>
        <taxon>Streptacidiphilus</taxon>
    </lineage>
</organism>
<dbReference type="Pfam" id="PF17926">
    <property type="entry name" value="TetR_C_21"/>
    <property type="match status" value="1"/>
</dbReference>
<dbReference type="Proteomes" id="UP001592582">
    <property type="component" value="Unassembled WGS sequence"/>
</dbReference>
<gene>
    <name evidence="1" type="ORF">ACEZDG_27370</name>
</gene>
<name>A0ABV6VH04_9ACTN</name>
<reference evidence="1 2" key="1">
    <citation type="submission" date="2024-09" db="EMBL/GenBank/DDBJ databases">
        <authorList>
            <person name="Lee S.D."/>
        </authorList>
    </citation>
    <scope>NUCLEOTIDE SEQUENCE [LARGE SCALE GENOMIC DNA]</scope>
    <source>
        <strain evidence="1 2">N1-1</strain>
    </source>
</reference>
<dbReference type="InterPro" id="IPR009057">
    <property type="entry name" value="Homeodomain-like_sf"/>
</dbReference>
<protein>
    <submittedName>
        <fullName evidence="1">TetR family transcriptional regulator</fullName>
    </submittedName>
</protein>
<dbReference type="SUPFAM" id="SSF48498">
    <property type="entry name" value="Tetracyclin repressor-like, C-terminal domain"/>
    <property type="match status" value="1"/>
</dbReference>
<evidence type="ECO:0000313" key="2">
    <source>
        <dbReference type="Proteomes" id="UP001592582"/>
    </source>
</evidence>
<sequence>MPRDSSATKGRLLDAAFAEFAAYGIAGARVDRIAKAAGANKQLIYAYFGNKEQLFDEVLQRALTEGAESVPFDVEDLPGYAGAIFDHLVARPDLMRLRLWKLLERPSATGIEADGFRRKAAEVADAQRRGAVARELEPFDLLTMVLAAAQAWFWATEGAEGTGGTGADGGAEGAGVGEDGRFWSPQRQALHRSAVVETARRMTEPKTAGA</sequence>
<comment type="caution">
    <text evidence="1">The sequence shown here is derived from an EMBL/GenBank/DDBJ whole genome shotgun (WGS) entry which is preliminary data.</text>
</comment>
<dbReference type="Gene3D" id="1.10.357.10">
    <property type="entry name" value="Tetracycline Repressor, domain 2"/>
    <property type="match status" value="1"/>
</dbReference>
<dbReference type="PROSITE" id="PS50977">
    <property type="entry name" value="HTH_TETR_2"/>
    <property type="match status" value="1"/>
</dbReference>